<feature type="transmembrane region" description="Helical" evidence="6">
    <location>
        <begin position="12"/>
        <end position="34"/>
    </location>
</feature>
<dbReference type="InterPro" id="IPR005359">
    <property type="entry name" value="UPF0154"/>
</dbReference>
<name>U4TSL7_9LACO</name>
<evidence type="ECO:0000256" key="1">
    <source>
        <dbReference type="ARBA" id="ARBA00004167"/>
    </source>
</evidence>
<dbReference type="HAMAP" id="MF_00363">
    <property type="entry name" value="UPF0154"/>
    <property type="match status" value="1"/>
</dbReference>
<evidence type="ECO:0000256" key="2">
    <source>
        <dbReference type="ARBA" id="ARBA00006694"/>
    </source>
</evidence>
<keyword evidence="6" id="KW-1003">Cell membrane</keyword>
<keyword evidence="4 6" id="KW-1133">Transmembrane helix</keyword>
<sequence>MEKGKVSITMAIWLAVLLIILGVIGGAVLGFFGARRYMKNYFRDNPPINEDMLRSMMMQMGQKPSEKKLNQMMASMRQQEAKK</sequence>
<dbReference type="Proteomes" id="UP000030647">
    <property type="component" value="Unassembled WGS sequence"/>
</dbReference>
<dbReference type="Pfam" id="PF03672">
    <property type="entry name" value="UPF0154"/>
    <property type="match status" value="1"/>
</dbReference>
<evidence type="ECO:0000256" key="6">
    <source>
        <dbReference type="HAMAP-Rule" id="MF_00363"/>
    </source>
</evidence>
<dbReference type="STRING" id="1231336.L248_0888"/>
<reference evidence="8" key="1">
    <citation type="journal article" date="2013" name="Genome Announc.">
        <title>Whole-Genome Sequencing of Lactobacillus shenzhenensis Strain LY-73T.</title>
        <authorList>
            <person name="Lin Z."/>
            <person name="Liu Z."/>
            <person name="Yang R."/>
            <person name="Zou Y."/>
            <person name="Wan D."/>
            <person name="Chen J."/>
            <person name="Guo M."/>
            <person name="Zhao J."/>
            <person name="Fang C."/>
            <person name="Yang R."/>
            <person name="Liu F."/>
        </authorList>
    </citation>
    <scope>NUCLEOTIDE SEQUENCE [LARGE SCALE GENOMIC DNA]</scope>
    <source>
        <strain evidence="8">LY-73</strain>
    </source>
</reference>
<evidence type="ECO:0000256" key="5">
    <source>
        <dbReference type="ARBA" id="ARBA00023136"/>
    </source>
</evidence>
<organism evidence="7 8">
    <name type="scientific">Schleiferilactobacillus shenzhenensis LY-73</name>
    <dbReference type="NCBI Taxonomy" id="1231336"/>
    <lineage>
        <taxon>Bacteria</taxon>
        <taxon>Bacillati</taxon>
        <taxon>Bacillota</taxon>
        <taxon>Bacilli</taxon>
        <taxon>Lactobacillales</taxon>
        <taxon>Lactobacillaceae</taxon>
        <taxon>Schleiferilactobacillus</taxon>
    </lineage>
</organism>
<dbReference type="eggNOG" id="COG3763">
    <property type="taxonomic scope" value="Bacteria"/>
</dbReference>
<evidence type="ECO:0000256" key="3">
    <source>
        <dbReference type="ARBA" id="ARBA00022692"/>
    </source>
</evidence>
<keyword evidence="5 6" id="KW-0472">Membrane</keyword>
<comment type="similarity">
    <text evidence="2 6">Belongs to the UPF0154 family.</text>
</comment>
<comment type="subcellular location">
    <subcellularLocation>
        <location evidence="6">Cell membrane</location>
        <topology evidence="6">Single-pass membrane protein</topology>
    </subcellularLocation>
    <subcellularLocation>
        <location evidence="1">Membrane</location>
        <topology evidence="1">Single-pass membrane protein</topology>
    </subcellularLocation>
</comment>
<dbReference type="AlphaFoldDB" id="U4TSL7"/>
<dbReference type="GO" id="GO:0005886">
    <property type="term" value="C:plasma membrane"/>
    <property type="evidence" value="ECO:0007669"/>
    <property type="project" value="UniProtKB-SubCell"/>
</dbReference>
<accession>U4TSL7</accession>
<evidence type="ECO:0000256" key="4">
    <source>
        <dbReference type="ARBA" id="ARBA00022989"/>
    </source>
</evidence>
<keyword evidence="8" id="KW-1185">Reference proteome</keyword>
<evidence type="ECO:0000313" key="8">
    <source>
        <dbReference type="Proteomes" id="UP000030647"/>
    </source>
</evidence>
<dbReference type="HOGENOM" id="CLU_180108_0_1_9"/>
<proteinExistence type="inferred from homology"/>
<dbReference type="EMBL" id="KI271597">
    <property type="protein sequence ID" value="ERL64477.1"/>
    <property type="molecule type" value="Genomic_DNA"/>
</dbReference>
<protein>
    <recommendedName>
        <fullName evidence="6">UPF0154 protein L248_0888</fullName>
    </recommendedName>
</protein>
<keyword evidence="3 6" id="KW-0812">Transmembrane</keyword>
<evidence type="ECO:0000313" key="7">
    <source>
        <dbReference type="EMBL" id="ERL64477.1"/>
    </source>
</evidence>
<gene>
    <name evidence="7" type="ORF">L248_0888</name>
</gene>